<evidence type="ECO:0000313" key="2">
    <source>
        <dbReference type="Proteomes" id="UP001230649"/>
    </source>
</evidence>
<keyword evidence="2" id="KW-1185">Reference proteome</keyword>
<name>A0ACC2WQN5_9TREE</name>
<organism evidence="1 2">
    <name type="scientific">Naganishia adeliensis</name>
    <dbReference type="NCBI Taxonomy" id="92952"/>
    <lineage>
        <taxon>Eukaryota</taxon>
        <taxon>Fungi</taxon>
        <taxon>Dikarya</taxon>
        <taxon>Basidiomycota</taxon>
        <taxon>Agaricomycotina</taxon>
        <taxon>Tremellomycetes</taxon>
        <taxon>Filobasidiales</taxon>
        <taxon>Filobasidiaceae</taxon>
        <taxon>Naganishia</taxon>
    </lineage>
</organism>
<evidence type="ECO:0000313" key="1">
    <source>
        <dbReference type="EMBL" id="KAJ9113803.1"/>
    </source>
</evidence>
<dbReference type="EMBL" id="JASBWS010000011">
    <property type="protein sequence ID" value="KAJ9113803.1"/>
    <property type="molecule type" value="Genomic_DNA"/>
</dbReference>
<accession>A0ACC2WQN5</accession>
<dbReference type="Proteomes" id="UP001230649">
    <property type="component" value="Unassembled WGS sequence"/>
</dbReference>
<proteinExistence type="predicted"/>
<protein>
    <submittedName>
        <fullName evidence="1">Uncharacterized protein</fullName>
    </submittedName>
</protein>
<comment type="caution">
    <text evidence="1">The sequence shown here is derived from an EMBL/GenBank/DDBJ whole genome shotgun (WGS) entry which is preliminary data.</text>
</comment>
<sequence length="268" mass="30158">METIYDTTGRDKWLVAFEQTVRSIDSILWHCQEEWVILLPLAFVIAYLSYTLQYTPTFPYFKHLPLYRNTALFADRQQGVVLPLHKQRAKSLSAQRPLFAPGFTVSLASPHYGSSDRDSSLYIPPRPSPLRSYFTESDSAGQVVTCGLRKTVYLSPLAHQFSGDAHASVSSAIAPQLQRQSPTSNTAYSASEDVFREFATPLGIVPLPSRNSCRPKKAKSFDNFRSTLFPLWEAEESEDLSTTIRPEVTFERQAGRRLLGKKRACSNA</sequence>
<reference evidence="1" key="1">
    <citation type="submission" date="2023-04" db="EMBL/GenBank/DDBJ databases">
        <title>Draft Genome sequencing of Naganishia species isolated from polar environments using Oxford Nanopore Technology.</title>
        <authorList>
            <person name="Leo P."/>
            <person name="Venkateswaran K."/>
        </authorList>
    </citation>
    <scope>NUCLEOTIDE SEQUENCE</scope>
    <source>
        <strain evidence="1">MNA-CCFEE 5262</strain>
    </source>
</reference>
<gene>
    <name evidence="1" type="ORF">QFC20_001830</name>
</gene>